<organism evidence="4 5">
    <name type="scientific">Haloarchaeobius iranensis</name>
    <dbReference type="NCBI Taxonomy" id="996166"/>
    <lineage>
        <taxon>Archaea</taxon>
        <taxon>Methanobacteriati</taxon>
        <taxon>Methanobacteriota</taxon>
        <taxon>Stenosarchaea group</taxon>
        <taxon>Halobacteria</taxon>
        <taxon>Halobacteriales</taxon>
        <taxon>Halorubellaceae</taxon>
        <taxon>Haloarchaeobius</taxon>
    </lineage>
</organism>
<sequence>MQIRDATADDFEALRAVAAASLHDSYHHMLDPKTIDEALEEWYAADLLAQQLADDDAVLLVAEDDAGVVAFSQSEIVGRTPADGRILWLHVHPDHRGHGYGSRLLTRTKEALVDHGAQQISGVVLDGNRHGNEFYRGHGFERAGDRTVTVADETLTENVFVAADEEHVEWESLDEVTLGDETAHVNYAEAHRGTEGQFYEAYVDAERERRYGLFCGACNSFDTAMGPMEEVVCNSCGNRRKATRWDAAYL</sequence>
<dbReference type="STRING" id="996166.SAMN05192554_10849"/>
<dbReference type="PANTHER" id="PTHR43877">
    <property type="entry name" value="AMINOALKYLPHOSPHONATE N-ACETYLTRANSFERASE-RELATED-RELATED"/>
    <property type="match status" value="1"/>
</dbReference>
<keyword evidence="5" id="KW-1185">Reference proteome</keyword>
<dbReference type="OrthoDB" id="156446at2157"/>
<name>A0A1G9WFN2_9EURY</name>
<protein>
    <submittedName>
        <fullName evidence="4">Ribosomal protein S18 acetylase RimI</fullName>
    </submittedName>
</protein>
<dbReference type="Gene3D" id="3.40.630.30">
    <property type="match status" value="1"/>
</dbReference>
<gene>
    <name evidence="4" type="ORF">SAMN05192554_10849</name>
</gene>
<feature type="domain" description="N-acetyltransferase" evidence="3">
    <location>
        <begin position="1"/>
        <end position="162"/>
    </location>
</feature>
<dbReference type="AlphaFoldDB" id="A0A1G9WFN2"/>
<keyword evidence="2" id="KW-0012">Acyltransferase</keyword>
<evidence type="ECO:0000313" key="4">
    <source>
        <dbReference type="EMBL" id="SDM83364.1"/>
    </source>
</evidence>
<dbReference type="RefSeq" id="WP_089732897.1">
    <property type="nucleotide sequence ID" value="NZ_FNIA01000008.1"/>
</dbReference>
<dbReference type="CDD" id="cd04301">
    <property type="entry name" value="NAT_SF"/>
    <property type="match status" value="1"/>
</dbReference>
<dbReference type="InterPro" id="IPR016181">
    <property type="entry name" value="Acyl_CoA_acyltransferase"/>
</dbReference>
<dbReference type="GO" id="GO:0016747">
    <property type="term" value="F:acyltransferase activity, transferring groups other than amino-acyl groups"/>
    <property type="evidence" value="ECO:0007669"/>
    <property type="project" value="InterPro"/>
</dbReference>
<proteinExistence type="predicted"/>
<dbReference type="EMBL" id="FNIA01000008">
    <property type="protein sequence ID" value="SDM83364.1"/>
    <property type="molecule type" value="Genomic_DNA"/>
</dbReference>
<keyword evidence="4" id="KW-0689">Ribosomal protein</keyword>
<accession>A0A1G9WFN2</accession>
<dbReference type="Pfam" id="PF00583">
    <property type="entry name" value="Acetyltransf_1"/>
    <property type="match status" value="1"/>
</dbReference>
<dbReference type="PANTHER" id="PTHR43877:SF1">
    <property type="entry name" value="ACETYLTRANSFERASE"/>
    <property type="match status" value="1"/>
</dbReference>
<dbReference type="InterPro" id="IPR000182">
    <property type="entry name" value="GNAT_dom"/>
</dbReference>
<dbReference type="InterPro" id="IPR043854">
    <property type="entry name" value="DUF5816"/>
</dbReference>
<evidence type="ECO:0000256" key="1">
    <source>
        <dbReference type="ARBA" id="ARBA00022679"/>
    </source>
</evidence>
<dbReference type="GO" id="GO:0005840">
    <property type="term" value="C:ribosome"/>
    <property type="evidence" value="ECO:0007669"/>
    <property type="project" value="UniProtKB-KW"/>
</dbReference>
<dbReference type="SUPFAM" id="SSF55729">
    <property type="entry name" value="Acyl-CoA N-acyltransferases (Nat)"/>
    <property type="match status" value="1"/>
</dbReference>
<evidence type="ECO:0000256" key="2">
    <source>
        <dbReference type="ARBA" id="ARBA00023315"/>
    </source>
</evidence>
<keyword evidence="1" id="KW-0808">Transferase</keyword>
<dbReference type="Pfam" id="PF19133">
    <property type="entry name" value="DUF5816"/>
    <property type="match status" value="1"/>
</dbReference>
<dbReference type="InterPro" id="IPR050832">
    <property type="entry name" value="Bact_Acetyltransf"/>
</dbReference>
<evidence type="ECO:0000313" key="5">
    <source>
        <dbReference type="Proteomes" id="UP000199370"/>
    </source>
</evidence>
<evidence type="ECO:0000259" key="3">
    <source>
        <dbReference type="PROSITE" id="PS51186"/>
    </source>
</evidence>
<dbReference type="Proteomes" id="UP000199370">
    <property type="component" value="Unassembled WGS sequence"/>
</dbReference>
<keyword evidence="4" id="KW-0687">Ribonucleoprotein</keyword>
<dbReference type="PROSITE" id="PS51186">
    <property type="entry name" value="GNAT"/>
    <property type="match status" value="1"/>
</dbReference>
<reference evidence="4 5" key="1">
    <citation type="submission" date="2016-10" db="EMBL/GenBank/DDBJ databases">
        <authorList>
            <person name="de Groot N.N."/>
        </authorList>
    </citation>
    <scope>NUCLEOTIDE SEQUENCE [LARGE SCALE GENOMIC DNA]</scope>
    <source>
        <strain evidence="5">EB21,IBRC-M 10013,KCTC 4048</strain>
    </source>
</reference>